<dbReference type="KEGG" id="axl:AXY_02450"/>
<dbReference type="Proteomes" id="UP000006294">
    <property type="component" value="Chromosome"/>
</dbReference>
<protein>
    <recommendedName>
        <fullName evidence="4">ECF transporter S component</fullName>
    </recommendedName>
</protein>
<organism evidence="2 3">
    <name type="scientific">Amphibacillus xylanus (strain ATCC 51415 / DSM 6626 / JCM 7361 / LMG 17667 / NBRC 15112 / Ep01)</name>
    <dbReference type="NCBI Taxonomy" id="698758"/>
    <lineage>
        <taxon>Bacteria</taxon>
        <taxon>Bacillati</taxon>
        <taxon>Bacillota</taxon>
        <taxon>Bacilli</taxon>
        <taxon>Bacillales</taxon>
        <taxon>Bacillaceae</taxon>
        <taxon>Amphibacillus</taxon>
    </lineage>
</organism>
<name>K0IZI3_AMPXN</name>
<dbReference type="HOGENOM" id="CLU_088550_3_0_9"/>
<dbReference type="GO" id="GO:0022857">
    <property type="term" value="F:transmembrane transporter activity"/>
    <property type="evidence" value="ECO:0007669"/>
    <property type="project" value="InterPro"/>
</dbReference>
<dbReference type="AlphaFoldDB" id="K0IZI3"/>
<dbReference type="RefSeq" id="WP_015008983.1">
    <property type="nucleotide sequence ID" value="NC_018704.1"/>
</dbReference>
<dbReference type="OrthoDB" id="9813540at2"/>
<dbReference type="Gene3D" id="1.10.1760.20">
    <property type="match status" value="1"/>
</dbReference>
<evidence type="ECO:0000313" key="3">
    <source>
        <dbReference type="Proteomes" id="UP000006294"/>
    </source>
</evidence>
<dbReference type="EMBL" id="AP012050">
    <property type="protein sequence ID" value="BAM46377.1"/>
    <property type="molecule type" value="Genomic_DNA"/>
</dbReference>
<dbReference type="STRING" id="698758.AXY_02450"/>
<reference evidence="2 3" key="1">
    <citation type="submission" date="2011-01" db="EMBL/GenBank/DDBJ databases">
        <title>Whole genome sequence of Amphibacillus xylinus NBRC 15112.</title>
        <authorList>
            <person name="Nakazawa H."/>
            <person name="Katano Y."/>
            <person name="Nakamura S."/>
            <person name="Sasagawa M."/>
            <person name="Fukada J."/>
            <person name="Arai T."/>
            <person name="Sasakura N."/>
            <person name="Mochizuki D."/>
            <person name="Hosoyama A."/>
            <person name="Harada K."/>
            <person name="Horikawa H."/>
            <person name="Kato Y."/>
            <person name="Harada T."/>
            <person name="Sasaki K."/>
            <person name="Sekiguchi M."/>
            <person name="Hodoyama M."/>
            <person name="Nishiko R."/>
            <person name="Narita H."/>
            <person name="Hanamaki A."/>
            <person name="Hata C."/>
            <person name="Konno Y."/>
            <person name="Niimura Y."/>
            <person name="Yamazaki S."/>
            <person name="Fujita N."/>
        </authorList>
    </citation>
    <scope>NUCLEOTIDE SEQUENCE [LARGE SCALE GENOMIC DNA]</scope>
    <source>
        <strain evidence="3">ATCC 51415 / DSM 6626 / JCM 7361 / LMG 17667 / NBRC 15112 / Ep01</strain>
    </source>
</reference>
<dbReference type="InterPro" id="IPR024529">
    <property type="entry name" value="ECF_trnsprt_substrate-spec"/>
</dbReference>
<evidence type="ECO:0000256" key="1">
    <source>
        <dbReference type="SAM" id="Phobius"/>
    </source>
</evidence>
<evidence type="ECO:0000313" key="2">
    <source>
        <dbReference type="EMBL" id="BAM46377.1"/>
    </source>
</evidence>
<evidence type="ECO:0008006" key="4">
    <source>
        <dbReference type="Google" id="ProtNLM"/>
    </source>
</evidence>
<dbReference type="eggNOG" id="COG4684">
    <property type="taxonomic scope" value="Bacteria"/>
</dbReference>
<keyword evidence="1" id="KW-0472">Membrane</keyword>
<feature type="transmembrane region" description="Helical" evidence="1">
    <location>
        <begin position="132"/>
        <end position="155"/>
    </location>
</feature>
<dbReference type="Pfam" id="PF12822">
    <property type="entry name" value="ECF_trnsprt"/>
    <property type="match status" value="1"/>
</dbReference>
<keyword evidence="3" id="KW-1185">Reference proteome</keyword>
<keyword evidence="1" id="KW-0812">Transmembrane</keyword>
<keyword evidence="1" id="KW-1133">Transmembrane helix</keyword>
<sequence length="207" mass="22474">MNIKRFALTAIFISIILLFAFTPFGFINLVVIKATIIHIPVIIASIILGPRIGALQGFIFGLTSMIINTLSPSLLSFAFSPFVDLVDVGPARFWALFIAFVPRIVLGILPYYLYQATKKLLIRSKLQQKPALFATGLLSTFAHTFLVMGSIAFFFQDAYAQAIGADGVGAVFKAILSVFFTNGLAESIVAAIIVTAVVPPLFKVVNR</sequence>
<accession>K0IZI3</accession>
<dbReference type="PATRIC" id="fig|698758.3.peg.247"/>
<gene>
    <name evidence="2" type="ordered locus">AXY_02450</name>
</gene>
<feature type="transmembrane region" description="Helical" evidence="1">
    <location>
        <begin position="175"/>
        <end position="202"/>
    </location>
</feature>
<feature type="transmembrane region" description="Helical" evidence="1">
    <location>
        <begin position="91"/>
        <end position="112"/>
    </location>
</feature>
<feature type="transmembrane region" description="Helical" evidence="1">
    <location>
        <begin position="7"/>
        <end position="24"/>
    </location>
</feature>
<proteinExistence type="predicted"/>